<feature type="chain" id="PRO_5012767719" evidence="1">
    <location>
        <begin position="33"/>
        <end position="156"/>
    </location>
</feature>
<dbReference type="InterPro" id="IPR032711">
    <property type="entry name" value="SoxY"/>
</dbReference>
<feature type="signal peptide" evidence="1">
    <location>
        <begin position="1"/>
        <end position="32"/>
    </location>
</feature>
<dbReference type="PROSITE" id="PS51318">
    <property type="entry name" value="TAT"/>
    <property type="match status" value="1"/>
</dbReference>
<keyword evidence="1" id="KW-0732">Signal</keyword>
<dbReference type="PIRSF" id="PIRSF010312">
    <property type="entry name" value="Sulphur_oxidation_SoxY"/>
    <property type="match status" value="1"/>
</dbReference>
<dbReference type="KEGG" id="hdi:HDIA_1474"/>
<protein>
    <submittedName>
        <fullName evidence="3">Sulfur oxidation protein SoxY</fullName>
    </submittedName>
</protein>
<dbReference type="Proteomes" id="UP000223606">
    <property type="component" value="Chromosome 1"/>
</dbReference>
<dbReference type="EMBL" id="LT960614">
    <property type="protein sequence ID" value="SON55015.1"/>
    <property type="molecule type" value="Genomic_DNA"/>
</dbReference>
<keyword evidence="4" id="KW-1185">Reference proteome</keyword>
<proteinExistence type="predicted"/>
<evidence type="ECO:0000313" key="4">
    <source>
        <dbReference type="Proteomes" id="UP000223606"/>
    </source>
</evidence>
<dbReference type="OrthoDB" id="9804570at2"/>
<dbReference type="AlphaFoldDB" id="A0A2C9D669"/>
<gene>
    <name evidence="3" type="ORF">HDIA_1474</name>
</gene>
<name>A0A2C9D669_9HYPH</name>
<evidence type="ECO:0000313" key="3">
    <source>
        <dbReference type="EMBL" id="SON55015.1"/>
    </source>
</evidence>
<dbReference type="InterPro" id="IPR016568">
    <property type="entry name" value="Sulphur_oxidation_SoxY"/>
</dbReference>
<feature type="domain" description="Ig-like SoxY" evidence="2">
    <location>
        <begin position="46"/>
        <end position="153"/>
    </location>
</feature>
<reference evidence="4" key="1">
    <citation type="submission" date="2017-09" db="EMBL/GenBank/DDBJ databases">
        <title>Genome sequence of Nannocystis excedens DSM 71.</title>
        <authorList>
            <person name="Blom J."/>
        </authorList>
    </citation>
    <scope>NUCLEOTIDE SEQUENCE [LARGE SCALE GENOMIC DNA]</scope>
    <source>
        <strain evidence="4">type strain: E19</strain>
    </source>
</reference>
<dbReference type="InterPro" id="IPR038162">
    <property type="entry name" value="SoxY_sf"/>
</dbReference>
<organism evidence="3 4">
    <name type="scientific">Hartmannibacter diazotrophicus</name>
    <dbReference type="NCBI Taxonomy" id="1482074"/>
    <lineage>
        <taxon>Bacteria</taxon>
        <taxon>Pseudomonadati</taxon>
        <taxon>Pseudomonadota</taxon>
        <taxon>Alphaproteobacteria</taxon>
        <taxon>Hyphomicrobiales</taxon>
        <taxon>Pleomorphomonadaceae</taxon>
        <taxon>Hartmannibacter</taxon>
    </lineage>
</organism>
<accession>A0A2C9D669</accession>
<dbReference type="Pfam" id="PF13501">
    <property type="entry name" value="SoxY"/>
    <property type="match status" value="1"/>
</dbReference>
<sequence length="156" mass="16391">MTSRRTITRRKAMATAAGGLAAISAIPVPAFARLEGPTLDEEIEAFAKGATPRSAGLSLGIEDVVEDGYNVPVTIDLDHSPLGGVRLEEFVLLAPENPRIQVALCGFSRLSGSPRVETRVRLAKSQTVTALARLSDGTVLRADRAVTVIVGGCDIP</sequence>
<dbReference type="RefSeq" id="WP_099555589.1">
    <property type="nucleotide sequence ID" value="NZ_LT960614.1"/>
</dbReference>
<dbReference type="Gene3D" id="2.60.40.2470">
    <property type="entry name" value="SoxY domain"/>
    <property type="match status" value="1"/>
</dbReference>
<evidence type="ECO:0000259" key="2">
    <source>
        <dbReference type="Pfam" id="PF13501"/>
    </source>
</evidence>
<dbReference type="InterPro" id="IPR006311">
    <property type="entry name" value="TAT_signal"/>
</dbReference>
<evidence type="ECO:0000256" key="1">
    <source>
        <dbReference type="SAM" id="SignalP"/>
    </source>
</evidence>